<organism evidence="1">
    <name type="scientific">Rhizophora mucronata</name>
    <name type="common">Asiatic mangrove</name>
    <dbReference type="NCBI Taxonomy" id="61149"/>
    <lineage>
        <taxon>Eukaryota</taxon>
        <taxon>Viridiplantae</taxon>
        <taxon>Streptophyta</taxon>
        <taxon>Embryophyta</taxon>
        <taxon>Tracheophyta</taxon>
        <taxon>Spermatophyta</taxon>
        <taxon>Magnoliopsida</taxon>
        <taxon>eudicotyledons</taxon>
        <taxon>Gunneridae</taxon>
        <taxon>Pentapetalae</taxon>
        <taxon>rosids</taxon>
        <taxon>fabids</taxon>
        <taxon>Malpighiales</taxon>
        <taxon>Rhizophoraceae</taxon>
        <taxon>Rhizophora</taxon>
    </lineage>
</organism>
<reference evidence="1" key="1">
    <citation type="submission" date="2018-02" db="EMBL/GenBank/DDBJ databases">
        <title>Rhizophora mucronata_Transcriptome.</title>
        <authorList>
            <person name="Meera S.P."/>
            <person name="Sreeshan A."/>
            <person name="Augustine A."/>
        </authorList>
    </citation>
    <scope>NUCLEOTIDE SEQUENCE</scope>
    <source>
        <tissue evidence="1">Leaf</tissue>
    </source>
</reference>
<accession>A0A2P2LFF7</accession>
<proteinExistence type="predicted"/>
<dbReference type="AlphaFoldDB" id="A0A2P2LFF7"/>
<protein>
    <submittedName>
        <fullName evidence="1">Uncharacterized protein</fullName>
    </submittedName>
</protein>
<sequence length="113" mass="12984">MSNGIHLFEQEVQHLTNSWKVIVWISTNWTVRFPSTVHRHMNAPETGNMTTSCNQPKKIQRIKMPSSLKQSVQHCAVVETKQAKQCLTEHNGFIEKIQANATNEGIRDVLRFI</sequence>
<name>A0A2P2LFF7_RHIMU</name>
<evidence type="ECO:0000313" key="1">
    <source>
        <dbReference type="EMBL" id="MBX16704.1"/>
    </source>
</evidence>
<dbReference type="EMBL" id="GGEC01036220">
    <property type="protein sequence ID" value="MBX16704.1"/>
    <property type="molecule type" value="Transcribed_RNA"/>
</dbReference>